<comment type="similarity">
    <text evidence="2">Belongs to the class-III pyridine nucleotide-disulfide oxidoreductase family.</text>
</comment>
<dbReference type="SMART" id="SM00450">
    <property type="entry name" value="RHOD"/>
    <property type="match status" value="1"/>
</dbReference>
<dbReference type="SUPFAM" id="SSF55424">
    <property type="entry name" value="FAD/NAD-linked reductases, dimerisation (C-terminal) domain"/>
    <property type="match status" value="1"/>
</dbReference>
<dbReference type="PANTHER" id="PTHR43429:SF1">
    <property type="entry name" value="NAD(P)H SULFUR OXIDOREDUCTASE (COA-DEPENDENT)"/>
    <property type="match status" value="1"/>
</dbReference>
<gene>
    <name evidence="9" type="ORF">J0M35_02090</name>
</gene>
<evidence type="ECO:0000256" key="6">
    <source>
        <dbReference type="ARBA" id="ARBA00023284"/>
    </source>
</evidence>
<dbReference type="InterPro" id="IPR004099">
    <property type="entry name" value="Pyr_nucl-diS_OxRdtase_dimer"/>
</dbReference>
<feature type="compositionally biased region" description="Polar residues" evidence="7">
    <location>
        <begin position="587"/>
        <end position="614"/>
    </location>
</feature>
<dbReference type="InterPro" id="IPR036873">
    <property type="entry name" value="Rhodanese-like_dom_sf"/>
</dbReference>
<keyword evidence="6" id="KW-0676">Redox-active center</keyword>
<dbReference type="GO" id="GO:0016491">
    <property type="term" value="F:oxidoreductase activity"/>
    <property type="evidence" value="ECO:0007669"/>
    <property type="project" value="UniProtKB-KW"/>
</dbReference>
<dbReference type="InterPro" id="IPR016156">
    <property type="entry name" value="FAD/NAD-linked_Rdtase_dimer_sf"/>
</dbReference>
<dbReference type="PROSITE" id="PS50206">
    <property type="entry name" value="RHODANESE_3"/>
    <property type="match status" value="1"/>
</dbReference>
<comment type="cofactor">
    <cofactor evidence="1">
        <name>FAD</name>
        <dbReference type="ChEBI" id="CHEBI:57692"/>
    </cofactor>
</comment>
<dbReference type="InterPro" id="IPR023753">
    <property type="entry name" value="FAD/NAD-binding_dom"/>
</dbReference>
<dbReference type="InterPro" id="IPR001763">
    <property type="entry name" value="Rhodanese-like_dom"/>
</dbReference>
<dbReference type="AlphaFoldDB" id="A0A8J7PBY9"/>
<keyword evidence="4" id="KW-0274">FAD</keyword>
<evidence type="ECO:0000256" key="1">
    <source>
        <dbReference type="ARBA" id="ARBA00001974"/>
    </source>
</evidence>
<proteinExistence type="inferred from homology"/>
<comment type="caution">
    <text evidence="9">The sequence shown here is derived from an EMBL/GenBank/DDBJ whole genome shotgun (WGS) entry which is preliminary data.</text>
</comment>
<evidence type="ECO:0000259" key="8">
    <source>
        <dbReference type="PROSITE" id="PS50206"/>
    </source>
</evidence>
<dbReference type="PRINTS" id="PR00368">
    <property type="entry name" value="FADPNR"/>
</dbReference>
<evidence type="ECO:0000256" key="7">
    <source>
        <dbReference type="SAM" id="MobiDB-lite"/>
    </source>
</evidence>
<name>A0A8J7PBY9_9BACT</name>
<keyword evidence="5" id="KW-0560">Oxidoreductase</keyword>
<dbReference type="SUPFAM" id="SSF51905">
    <property type="entry name" value="FAD/NAD(P)-binding domain"/>
    <property type="match status" value="1"/>
</dbReference>
<dbReference type="SUPFAM" id="SSF52821">
    <property type="entry name" value="Rhodanese/Cell cycle control phosphatase"/>
    <property type="match status" value="1"/>
</dbReference>
<dbReference type="PANTHER" id="PTHR43429">
    <property type="entry name" value="PYRIDINE NUCLEOTIDE-DISULFIDE OXIDOREDUCTASE DOMAIN-CONTAINING"/>
    <property type="match status" value="1"/>
</dbReference>
<dbReference type="Pfam" id="PF02852">
    <property type="entry name" value="Pyr_redox_dim"/>
    <property type="match status" value="1"/>
</dbReference>
<dbReference type="InterPro" id="IPR036188">
    <property type="entry name" value="FAD/NAD-bd_sf"/>
</dbReference>
<evidence type="ECO:0000256" key="5">
    <source>
        <dbReference type="ARBA" id="ARBA00023002"/>
    </source>
</evidence>
<evidence type="ECO:0000313" key="9">
    <source>
        <dbReference type="EMBL" id="MBN8659123.1"/>
    </source>
</evidence>
<dbReference type="EMBL" id="JAFLCK010000002">
    <property type="protein sequence ID" value="MBN8659123.1"/>
    <property type="molecule type" value="Genomic_DNA"/>
</dbReference>
<keyword evidence="3" id="KW-0285">Flavoprotein</keyword>
<reference evidence="9" key="1">
    <citation type="submission" date="2021-02" db="EMBL/GenBank/DDBJ databases">
        <title>Genome-Resolved Metagenomics of a Microbial Community Performing Photosynthetic Biological Nutrient Removal.</title>
        <authorList>
            <person name="Mcdaniel E.A."/>
        </authorList>
    </citation>
    <scope>NUCLEOTIDE SEQUENCE</scope>
    <source>
        <strain evidence="9">UWPOB_OBS1</strain>
    </source>
</reference>
<dbReference type="Gene3D" id="3.50.50.60">
    <property type="entry name" value="FAD/NAD(P)-binding domain"/>
    <property type="match status" value="2"/>
</dbReference>
<dbReference type="Gene3D" id="3.40.250.10">
    <property type="entry name" value="Rhodanese-like domain"/>
    <property type="match status" value="1"/>
</dbReference>
<evidence type="ECO:0000256" key="2">
    <source>
        <dbReference type="ARBA" id="ARBA00009130"/>
    </source>
</evidence>
<dbReference type="InterPro" id="IPR050260">
    <property type="entry name" value="FAD-bd_OxRdtase"/>
</dbReference>
<dbReference type="Pfam" id="PF07992">
    <property type="entry name" value="Pyr_redox_2"/>
    <property type="match status" value="1"/>
</dbReference>
<feature type="region of interest" description="Disordered" evidence="7">
    <location>
        <begin position="584"/>
        <end position="614"/>
    </location>
</feature>
<evidence type="ECO:0000256" key="3">
    <source>
        <dbReference type="ARBA" id="ARBA00022630"/>
    </source>
</evidence>
<dbReference type="Pfam" id="PF00581">
    <property type="entry name" value="Rhodanese"/>
    <property type="match status" value="1"/>
</dbReference>
<organism evidence="9 10">
    <name type="scientific">Candidatus Obscuribacter phosphatis</name>
    <dbReference type="NCBI Taxonomy" id="1906157"/>
    <lineage>
        <taxon>Bacteria</taxon>
        <taxon>Bacillati</taxon>
        <taxon>Candidatus Melainabacteria</taxon>
        <taxon>Candidatus Obscuribacterales</taxon>
        <taxon>Candidatus Obscuribacteraceae</taxon>
        <taxon>Candidatus Obscuribacter</taxon>
    </lineage>
</organism>
<dbReference type="PRINTS" id="PR00411">
    <property type="entry name" value="PNDRDTASEI"/>
</dbReference>
<protein>
    <submittedName>
        <fullName evidence="9">FAD-dependent oxidoreductase</fullName>
    </submittedName>
</protein>
<evidence type="ECO:0000256" key="4">
    <source>
        <dbReference type="ARBA" id="ARBA00022827"/>
    </source>
</evidence>
<accession>A0A8J7PBY9</accession>
<evidence type="ECO:0000313" key="10">
    <source>
        <dbReference type="Proteomes" id="UP000664277"/>
    </source>
</evidence>
<sequence>MSLSKRKLVIVGGVAGGMSAATRARRLAENWQIVVFERSGFVSYANCGLPYYVGREIEDEASLIVQTPESLKERFNLDIKISHEVTGINAQEKTITVTNLKTGESFAESYDELILSVGAKPIKPPLEGINLPGIFTVRSIEEIRQIDNWIAQFAERLADQTLERRPKAVVCGGGFIGIETAEQLKKRGFQVTLVDGRDHILAPLDGEMAEIVQQEMEKHGIELLLNAKVLGFEAVGAGTDRQAASCLVKCENHEPLAADLVILGLGVKPDTALAKEAGIELGTTGGIVVDQYLATSKESIWAVGDAIEVCQPLSGKSTLISLGGPANRQGRSVAENIVMKAQNQPQAQWKTYSGTFGTAILRVFRLAAASIGLNEAALRHSSSKENFQVIYLHPSHHASYFPEAKRLDMKLIFHAQDGSILGAQIVGEEGVDKRIDIIATAVKAGLKITDLADLELAYAPPFGSAKDPINLAGMIGENILHGHCKQLLPQDLTAANDGKQVLFLDVRSHSERLRGTIDGSLHLPLHEIRQRINEIPKNIELVVFCQSGQRSYAAQRLLEQAGFQAKTLAGGYLTYKFSRQNKERNCRPSQASKTEPAQSVSKCAGANQTMLTSP</sequence>
<dbReference type="Proteomes" id="UP000664277">
    <property type="component" value="Unassembled WGS sequence"/>
</dbReference>
<feature type="domain" description="Rhodanese" evidence="8">
    <location>
        <begin position="497"/>
        <end position="584"/>
    </location>
</feature>